<comment type="caution">
    <text evidence="2">The sequence shown here is derived from an EMBL/GenBank/DDBJ whole genome shotgun (WGS) entry which is preliminary data.</text>
</comment>
<gene>
    <name evidence="2" type="ORF">AMJ87_02500</name>
</gene>
<dbReference type="EMBL" id="LJUO01000013">
    <property type="protein sequence ID" value="KPK73239.1"/>
    <property type="molecule type" value="Genomic_DNA"/>
</dbReference>
<evidence type="ECO:0000313" key="3">
    <source>
        <dbReference type="Proteomes" id="UP000051096"/>
    </source>
</evidence>
<organism evidence="2 3">
    <name type="scientific">candidate division WOR_3 bacterium SM23_60</name>
    <dbReference type="NCBI Taxonomy" id="1703780"/>
    <lineage>
        <taxon>Bacteria</taxon>
        <taxon>Bacteria division WOR-3</taxon>
    </lineage>
</organism>
<protein>
    <submittedName>
        <fullName evidence="2">Uncharacterized protein</fullName>
    </submittedName>
</protein>
<dbReference type="Proteomes" id="UP000051096">
    <property type="component" value="Unassembled WGS sequence"/>
</dbReference>
<sequence>MTIFEDMNQRVKKLTIFDIKLVQACAMLVILIIVKLIPQIMMLSIWWFVALLVLCAIRPLYVFYFKK</sequence>
<proteinExistence type="predicted"/>
<feature type="transmembrane region" description="Helical" evidence="1">
    <location>
        <begin position="21"/>
        <end position="38"/>
    </location>
</feature>
<accession>A0A0S8GJP8</accession>
<dbReference type="AlphaFoldDB" id="A0A0S8GJP8"/>
<keyword evidence="1" id="KW-1133">Transmembrane helix</keyword>
<keyword evidence="1" id="KW-0472">Membrane</keyword>
<reference evidence="2 3" key="1">
    <citation type="journal article" date="2015" name="Microbiome">
        <title>Genomic resolution of linkages in carbon, nitrogen, and sulfur cycling among widespread estuary sediment bacteria.</title>
        <authorList>
            <person name="Baker B.J."/>
            <person name="Lazar C.S."/>
            <person name="Teske A.P."/>
            <person name="Dick G.J."/>
        </authorList>
    </citation>
    <scope>NUCLEOTIDE SEQUENCE [LARGE SCALE GENOMIC DNA]</scope>
    <source>
        <strain evidence="2">SM23_60</strain>
    </source>
</reference>
<feature type="transmembrane region" description="Helical" evidence="1">
    <location>
        <begin position="44"/>
        <end position="64"/>
    </location>
</feature>
<evidence type="ECO:0000313" key="2">
    <source>
        <dbReference type="EMBL" id="KPK73239.1"/>
    </source>
</evidence>
<evidence type="ECO:0000256" key="1">
    <source>
        <dbReference type="SAM" id="Phobius"/>
    </source>
</evidence>
<keyword evidence="1" id="KW-0812">Transmembrane</keyword>
<name>A0A0S8GJP8_UNCW3</name>